<dbReference type="PANTHER" id="PTHR45969">
    <property type="entry name" value="RING ZINC FINGER PROTEIN-RELATED"/>
    <property type="match status" value="1"/>
</dbReference>
<evidence type="ECO:0000313" key="7">
    <source>
        <dbReference type="Proteomes" id="UP001202328"/>
    </source>
</evidence>
<dbReference type="GO" id="GO:0061630">
    <property type="term" value="F:ubiquitin protein ligase activity"/>
    <property type="evidence" value="ECO:0007669"/>
    <property type="project" value="TreeGrafter"/>
</dbReference>
<dbReference type="PANTHER" id="PTHR45969:SF81">
    <property type="entry name" value="OS08G0157400 PROTEIN"/>
    <property type="match status" value="1"/>
</dbReference>
<evidence type="ECO:0000256" key="4">
    <source>
        <dbReference type="PROSITE-ProRule" id="PRU00175"/>
    </source>
</evidence>
<dbReference type="AlphaFoldDB" id="A0AAD4S7U1"/>
<dbReference type="PROSITE" id="PS50089">
    <property type="entry name" value="ZF_RING_2"/>
    <property type="match status" value="1"/>
</dbReference>
<feature type="non-terminal residue" evidence="6">
    <location>
        <position position="1"/>
    </location>
</feature>
<protein>
    <recommendedName>
        <fullName evidence="5">RING-type domain-containing protein</fullName>
    </recommendedName>
</protein>
<organism evidence="6 7">
    <name type="scientific">Papaver atlanticum</name>
    <dbReference type="NCBI Taxonomy" id="357466"/>
    <lineage>
        <taxon>Eukaryota</taxon>
        <taxon>Viridiplantae</taxon>
        <taxon>Streptophyta</taxon>
        <taxon>Embryophyta</taxon>
        <taxon>Tracheophyta</taxon>
        <taxon>Spermatophyta</taxon>
        <taxon>Magnoliopsida</taxon>
        <taxon>Ranunculales</taxon>
        <taxon>Papaveraceae</taxon>
        <taxon>Papaveroideae</taxon>
        <taxon>Papaver</taxon>
    </lineage>
</organism>
<accession>A0AAD4S7U1</accession>
<name>A0AAD4S7U1_9MAGN</name>
<dbReference type="GO" id="GO:0016567">
    <property type="term" value="P:protein ubiquitination"/>
    <property type="evidence" value="ECO:0007669"/>
    <property type="project" value="TreeGrafter"/>
</dbReference>
<comment type="caution">
    <text evidence="6">The sequence shown here is derived from an EMBL/GenBank/DDBJ whole genome shotgun (WGS) entry which is preliminary data.</text>
</comment>
<dbReference type="SMART" id="SM00184">
    <property type="entry name" value="RING"/>
    <property type="match status" value="1"/>
</dbReference>
<dbReference type="Gene3D" id="3.30.40.10">
    <property type="entry name" value="Zinc/RING finger domain, C3HC4 (zinc finger)"/>
    <property type="match status" value="1"/>
</dbReference>
<sequence>RLPLLFFVPGQFTETPTSKKRKAGILEPESVKRRLSVMEFGDFLGKPGKKVEEADSICPVCLDCLKTTDEIRELSSCSHVFHKGCLDMWIDKQRFSCPYCRADL</sequence>
<dbReference type="GO" id="GO:0008270">
    <property type="term" value="F:zinc ion binding"/>
    <property type="evidence" value="ECO:0007669"/>
    <property type="project" value="UniProtKB-KW"/>
</dbReference>
<dbReference type="EMBL" id="JAJJMB010013076">
    <property type="protein sequence ID" value="KAI3871157.1"/>
    <property type="molecule type" value="Genomic_DNA"/>
</dbReference>
<evidence type="ECO:0000259" key="5">
    <source>
        <dbReference type="PROSITE" id="PS50089"/>
    </source>
</evidence>
<dbReference type="SUPFAM" id="SSF57850">
    <property type="entry name" value="RING/U-box"/>
    <property type="match status" value="1"/>
</dbReference>
<dbReference type="Pfam" id="PF13639">
    <property type="entry name" value="zf-RING_2"/>
    <property type="match status" value="1"/>
</dbReference>
<reference evidence="6" key="1">
    <citation type="submission" date="2022-04" db="EMBL/GenBank/DDBJ databases">
        <title>A functionally conserved STORR gene fusion in Papaver species that diverged 16.8 million years ago.</title>
        <authorList>
            <person name="Catania T."/>
        </authorList>
    </citation>
    <scope>NUCLEOTIDE SEQUENCE</scope>
    <source>
        <strain evidence="6">S-188037</strain>
    </source>
</reference>
<evidence type="ECO:0000256" key="1">
    <source>
        <dbReference type="ARBA" id="ARBA00022723"/>
    </source>
</evidence>
<dbReference type="InterPro" id="IPR013083">
    <property type="entry name" value="Znf_RING/FYVE/PHD"/>
</dbReference>
<feature type="domain" description="RING-type" evidence="5">
    <location>
        <begin position="58"/>
        <end position="101"/>
    </location>
</feature>
<dbReference type="Proteomes" id="UP001202328">
    <property type="component" value="Unassembled WGS sequence"/>
</dbReference>
<keyword evidence="7" id="KW-1185">Reference proteome</keyword>
<proteinExistence type="predicted"/>
<evidence type="ECO:0000256" key="3">
    <source>
        <dbReference type="ARBA" id="ARBA00022833"/>
    </source>
</evidence>
<keyword evidence="1" id="KW-0479">Metal-binding</keyword>
<gene>
    <name evidence="6" type="ORF">MKW98_015057</name>
</gene>
<evidence type="ECO:0000256" key="2">
    <source>
        <dbReference type="ARBA" id="ARBA00022771"/>
    </source>
</evidence>
<keyword evidence="3" id="KW-0862">Zinc</keyword>
<evidence type="ECO:0000313" key="6">
    <source>
        <dbReference type="EMBL" id="KAI3871157.1"/>
    </source>
</evidence>
<dbReference type="InterPro" id="IPR001841">
    <property type="entry name" value="Znf_RING"/>
</dbReference>
<keyword evidence="2 4" id="KW-0863">Zinc-finger</keyword>